<keyword evidence="1" id="KW-0732">Signal</keyword>
<evidence type="ECO:0000313" key="2">
    <source>
        <dbReference type="EMBL" id="XAG70580.1"/>
    </source>
</evidence>
<evidence type="ECO:0000256" key="1">
    <source>
        <dbReference type="SAM" id="SignalP"/>
    </source>
</evidence>
<proteinExistence type="predicted"/>
<feature type="signal peptide" evidence="1">
    <location>
        <begin position="1"/>
        <end position="22"/>
    </location>
</feature>
<organism evidence="2">
    <name type="scientific">bacterium 19CA06SA08-2</name>
    <dbReference type="NCBI Taxonomy" id="2920658"/>
    <lineage>
        <taxon>Bacteria</taxon>
    </lineage>
</organism>
<reference evidence="2" key="1">
    <citation type="submission" date="2022-03" db="EMBL/GenBank/DDBJ databases">
        <title>Sea Food Isolates.</title>
        <authorList>
            <person name="Li c."/>
        </authorList>
    </citation>
    <scope>NUCLEOTIDE SEQUENCE</scope>
    <source>
        <strain evidence="2">19CA06SA08-2</strain>
    </source>
</reference>
<dbReference type="EMBL" id="CP095353">
    <property type="protein sequence ID" value="XAG70580.1"/>
    <property type="molecule type" value="Genomic_DNA"/>
</dbReference>
<gene>
    <name evidence="2" type="ORF">MRM75_06280</name>
</gene>
<feature type="chain" id="PRO_5043772578" evidence="1">
    <location>
        <begin position="23"/>
        <end position="142"/>
    </location>
</feature>
<accession>A0AAU6U8L4</accession>
<sequence>MKINKLYCTLFFTLFFCGGAMASDLEPDLQQSKDVKPSILSKNPVLCAKGYIAAVEMNYGSRSGWGNWGIKVTSEPSGRGEVIQNDLQSYKAYSFDASEHQSGAGLYSLALAALNNQLPVWIYDTIDGADCNNFSAIYLGYN</sequence>
<protein>
    <submittedName>
        <fullName evidence="2">Uncharacterized protein</fullName>
    </submittedName>
</protein>
<name>A0AAU6U8L4_UNCXX</name>
<dbReference type="AlphaFoldDB" id="A0AAU6U8L4"/>